<dbReference type="Pfam" id="PF00031">
    <property type="entry name" value="Cystatin"/>
    <property type="match status" value="1"/>
</dbReference>
<proteinExistence type="predicted"/>
<dbReference type="CDD" id="cd00042">
    <property type="entry name" value="CY"/>
    <property type="match status" value="1"/>
</dbReference>
<dbReference type="SMART" id="SM00043">
    <property type="entry name" value="CY"/>
    <property type="match status" value="1"/>
</dbReference>
<feature type="domain" description="Cystatin" evidence="1">
    <location>
        <begin position="32"/>
        <end position="144"/>
    </location>
</feature>
<dbReference type="AlphaFoldDB" id="A0A1I8ACK9"/>
<organism evidence="2 3">
    <name type="scientific">Steinernema glaseri</name>
    <dbReference type="NCBI Taxonomy" id="37863"/>
    <lineage>
        <taxon>Eukaryota</taxon>
        <taxon>Metazoa</taxon>
        <taxon>Ecdysozoa</taxon>
        <taxon>Nematoda</taxon>
        <taxon>Chromadorea</taxon>
        <taxon>Rhabditida</taxon>
        <taxon>Tylenchina</taxon>
        <taxon>Panagrolaimomorpha</taxon>
        <taxon>Strongyloidoidea</taxon>
        <taxon>Steinernematidae</taxon>
        <taxon>Steinernema</taxon>
    </lineage>
</organism>
<protein>
    <submittedName>
        <fullName evidence="3">Cystatin domain-containing protein</fullName>
    </submittedName>
</protein>
<dbReference type="SUPFAM" id="SSF54403">
    <property type="entry name" value="Cystatin/monellin"/>
    <property type="match status" value="1"/>
</dbReference>
<dbReference type="Proteomes" id="UP000095287">
    <property type="component" value="Unplaced"/>
</dbReference>
<evidence type="ECO:0000259" key="1">
    <source>
        <dbReference type="SMART" id="SM00043"/>
    </source>
</evidence>
<evidence type="ECO:0000313" key="2">
    <source>
        <dbReference type="Proteomes" id="UP000095287"/>
    </source>
</evidence>
<dbReference type="InterPro" id="IPR046350">
    <property type="entry name" value="Cystatin_sf"/>
</dbReference>
<dbReference type="InterPro" id="IPR000010">
    <property type="entry name" value="Cystatin_dom"/>
</dbReference>
<dbReference type="Gene3D" id="3.10.450.10">
    <property type="match status" value="1"/>
</dbReference>
<sequence length="148" mass="16813">MEEPIIECYEGDEVIVGTDGSVEVVRGDDILRLAEDISVEEVSLDEPFLQELMWAAAEEINVKSNDLLYLAPVAVVRATRQVHSGVLYKLEVKVGQTEHLKRVVDFEAAPMFPCAPKETGRHSVYVVEIWIRKDFWKVTVKELKEVEI</sequence>
<accession>A0A1I8ACK9</accession>
<dbReference type="GO" id="GO:0004869">
    <property type="term" value="F:cysteine-type endopeptidase inhibitor activity"/>
    <property type="evidence" value="ECO:0007669"/>
    <property type="project" value="InterPro"/>
</dbReference>
<keyword evidence="2" id="KW-1185">Reference proteome</keyword>
<name>A0A1I8ACK9_9BILA</name>
<reference evidence="3" key="1">
    <citation type="submission" date="2016-11" db="UniProtKB">
        <authorList>
            <consortium name="WormBaseParasite"/>
        </authorList>
    </citation>
    <scope>IDENTIFICATION</scope>
</reference>
<dbReference type="WBParaSite" id="L893_g4064.t1">
    <property type="protein sequence ID" value="L893_g4064.t1"/>
    <property type="gene ID" value="L893_g4064"/>
</dbReference>
<evidence type="ECO:0000313" key="3">
    <source>
        <dbReference type="WBParaSite" id="L893_g4064.t1"/>
    </source>
</evidence>